<keyword evidence="1" id="KW-1185">Reference proteome</keyword>
<accession>A0A1I7X2E7</accession>
<evidence type="ECO:0000313" key="2">
    <source>
        <dbReference type="WBParaSite" id="Hba_11762"/>
    </source>
</evidence>
<reference evidence="2" key="1">
    <citation type="submission" date="2016-11" db="UniProtKB">
        <authorList>
            <consortium name="WormBaseParasite"/>
        </authorList>
    </citation>
    <scope>IDENTIFICATION</scope>
</reference>
<proteinExistence type="predicted"/>
<dbReference type="Proteomes" id="UP000095283">
    <property type="component" value="Unplaced"/>
</dbReference>
<evidence type="ECO:0000313" key="1">
    <source>
        <dbReference type="Proteomes" id="UP000095283"/>
    </source>
</evidence>
<dbReference type="AlphaFoldDB" id="A0A1I7X2E7"/>
<name>A0A1I7X2E7_HETBA</name>
<sequence>MESSTDTETEPLCLSQNLFLKPLAKIEIIIRLPKVELLYLIIFTFITYDVNMEICILKITVPGQSISNWDLMERLKKAVNPIQERDFLY</sequence>
<organism evidence="1 2">
    <name type="scientific">Heterorhabditis bacteriophora</name>
    <name type="common">Entomopathogenic nematode worm</name>
    <dbReference type="NCBI Taxonomy" id="37862"/>
    <lineage>
        <taxon>Eukaryota</taxon>
        <taxon>Metazoa</taxon>
        <taxon>Ecdysozoa</taxon>
        <taxon>Nematoda</taxon>
        <taxon>Chromadorea</taxon>
        <taxon>Rhabditida</taxon>
        <taxon>Rhabditina</taxon>
        <taxon>Rhabditomorpha</taxon>
        <taxon>Strongyloidea</taxon>
        <taxon>Heterorhabditidae</taxon>
        <taxon>Heterorhabditis</taxon>
    </lineage>
</organism>
<dbReference type="WBParaSite" id="Hba_11762">
    <property type="protein sequence ID" value="Hba_11762"/>
    <property type="gene ID" value="Hba_11762"/>
</dbReference>
<protein>
    <submittedName>
        <fullName evidence="2">CLU_N domain-containing protein</fullName>
    </submittedName>
</protein>